<reference evidence="2 3" key="1">
    <citation type="submission" date="2017-03" db="EMBL/GenBank/DDBJ databases">
        <title>Genome of the blue death feigning beetle - Asbolus verrucosus.</title>
        <authorList>
            <person name="Rider S.D."/>
        </authorList>
    </citation>
    <scope>NUCLEOTIDE SEQUENCE [LARGE SCALE GENOMIC DNA]</scope>
    <source>
        <strain evidence="2">Butters</strain>
        <tissue evidence="2">Head and leg muscle</tissue>
    </source>
</reference>
<protein>
    <submittedName>
        <fullName evidence="2">Uncharacterized protein</fullName>
    </submittedName>
</protein>
<dbReference type="Proteomes" id="UP000292052">
    <property type="component" value="Unassembled WGS sequence"/>
</dbReference>
<name>A0A482W4W1_ASBVE</name>
<dbReference type="OrthoDB" id="6781161at2759"/>
<feature type="compositionally biased region" description="Basic residues" evidence="1">
    <location>
        <begin position="84"/>
        <end position="97"/>
    </location>
</feature>
<dbReference type="AlphaFoldDB" id="A0A482W4W1"/>
<accession>A0A482W4W1</accession>
<evidence type="ECO:0000256" key="1">
    <source>
        <dbReference type="SAM" id="MobiDB-lite"/>
    </source>
</evidence>
<organism evidence="2 3">
    <name type="scientific">Asbolus verrucosus</name>
    <name type="common">Desert ironclad beetle</name>
    <dbReference type="NCBI Taxonomy" id="1661398"/>
    <lineage>
        <taxon>Eukaryota</taxon>
        <taxon>Metazoa</taxon>
        <taxon>Ecdysozoa</taxon>
        <taxon>Arthropoda</taxon>
        <taxon>Hexapoda</taxon>
        <taxon>Insecta</taxon>
        <taxon>Pterygota</taxon>
        <taxon>Neoptera</taxon>
        <taxon>Endopterygota</taxon>
        <taxon>Coleoptera</taxon>
        <taxon>Polyphaga</taxon>
        <taxon>Cucujiformia</taxon>
        <taxon>Tenebrionidae</taxon>
        <taxon>Pimeliinae</taxon>
        <taxon>Asbolus</taxon>
    </lineage>
</organism>
<feature type="compositionally biased region" description="Basic residues" evidence="1">
    <location>
        <begin position="178"/>
        <end position="199"/>
    </location>
</feature>
<comment type="caution">
    <text evidence="2">The sequence shown here is derived from an EMBL/GenBank/DDBJ whole genome shotgun (WGS) entry which is preliminary data.</text>
</comment>
<keyword evidence="3" id="KW-1185">Reference proteome</keyword>
<feature type="region of interest" description="Disordered" evidence="1">
    <location>
        <begin position="1"/>
        <end position="143"/>
    </location>
</feature>
<proteinExistence type="predicted"/>
<evidence type="ECO:0000313" key="2">
    <source>
        <dbReference type="EMBL" id="RZC40191.1"/>
    </source>
</evidence>
<gene>
    <name evidence="2" type="ORF">BDFB_001883</name>
</gene>
<feature type="compositionally biased region" description="Polar residues" evidence="1">
    <location>
        <begin position="157"/>
        <end position="167"/>
    </location>
</feature>
<feature type="region of interest" description="Disordered" evidence="1">
    <location>
        <begin position="157"/>
        <end position="211"/>
    </location>
</feature>
<evidence type="ECO:0000313" key="3">
    <source>
        <dbReference type="Proteomes" id="UP000292052"/>
    </source>
</evidence>
<feature type="compositionally biased region" description="Polar residues" evidence="1">
    <location>
        <begin position="65"/>
        <end position="76"/>
    </location>
</feature>
<dbReference type="EMBL" id="QDEB01028258">
    <property type="protein sequence ID" value="RZC40191.1"/>
    <property type="molecule type" value="Genomic_DNA"/>
</dbReference>
<sequence length="330" mass="36720">EDYKRYRPNFLQNDIRQGSSANSRSLRASRCQACHPDKNRITGQSCPKFEQEHNNSPTIPRKGSEASTTSKGSTKSLHGWTKSLTRHSSKTSSHKRTLSNASTKQCEVGEEAAQELAACGPSSPARSHSYQIPPKKHDTIPDLGKFDSIEYIDQSSTSPDIITNNKGYHTVDDERAKSKSKPKVKAKPVGGKKKSKKEKGKSASLNSEEDKKELVTTVKTVTTDVTTVNVVTTTTSLNRYTFTKIDDSGFNPDNKVRTHSCSSIPYDNIIENLAPFRKRFCNIQLFNDDDDIPKIEKPKGEVGDVLRLASLIPPKMSLFFCFCLNTDTRD</sequence>
<feature type="non-terminal residue" evidence="2">
    <location>
        <position position="1"/>
    </location>
</feature>
<feature type="compositionally biased region" description="Low complexity" evidence="1">
    <location>
        <begin position="19"/>
        <end position="30"/>
    </location>
</feature>